<evidence type="ECO:0000313" key="8">
    <source>
        <dbReference type="EMBL" id="KRN75931.1"/>
    </source>
</evidence>
<comment type="caution">
    <text evidence="8">The sequence shown here is derived from an EMBL/GenBank/DDBJ whole genome shotgun (WGS) entry which is preliminary data.</text>
</comment>
<dbReference type="PANTHER" id="PTHR23517:SF3">
    <property type="entry name" value="INTEGRAL MEMBRANE TRANSPORT PROTEIN"/>
    <property type="match status" value="1"/>
</dbReference>
<evidence type="ECO:0008006" key="10">
    <source>
        <dbReference type="Google" id="ProtNLM"/>
    </source>
</evidence>
<dbReference type="InterPro" id="IPR011701">
    <property type="entry name" value="MFS"/>
</dbReference>
<dbReference type="Gene3D" id="1.20.1250.20">
    <property type="entry name" value="MFS general substrate transporter like domains"/>
    <property type="match status" value="1"/>
</dbReference>
<keyword evidence="4 7" id="KW-0812">Transmembrane</keyword>
<dbReference type="STRING" id="1620.IV67_GL000977"/>
<evidence type="ECO:0000256" key="5">
    <source>
        <dbReference type="ARBA" id="ARBA00022989"/>
    </source>
</evidence>
<feature type="transmembrane region" description="Helical" evidence="7">
    <location>
        <begin position="13"/>
        <end position="36"/>
    </location>
</feature>
<feature type="transmembrane region" description="Helical" evidence="7">
    <location>
        <begin position="328"/>
        <end position="348"/>
    </location>
</feature>
<dbReference type="AlphaFoldDB" id="A0A0R2JF35"/>
<accession>A0A0R2JF35</accession>
<feature type="transmembrane region" description="Helical" evidence="7">
    <location>
        <begin position="134"/>
        <end position="155"/>
    </location>
</feature>
<dbReference type="PANTHER" id="PTHR23517">
    <property type="entry name" value="RESISTANCE PROTEIN MDTM, PUTATIVE-RELATED-RELATED"/>
    <property type="match status" value="1"/>
</dbReference>
<dbReference type="GO" id="GO:0022857">
    <property type="term" value="F:transmembrane transporter activity"/>
    <property type="evidence" value="ECO:0007669"/>
    <property type="project" value="InterPro"/>
</dbReference>
<feature type="transmembrane region" description="Helical" evidence="7">
    <location>
        <begin position="354"/>
        <end position="374"/>
    </location>
</feature>
<keyword evidence="2" id="KW-0813">Transport</keyword>
<evidence type="ECO:0000256" key="3">
    <source>
        <dbReference type="ARBA" id="ARBA00022475"/>
    </source>
</evidence>
<sequence length="379" mass="42268">MTLYFAVNINVKAASLIAITQIIIAYSSNFIGGYIGDHFDEKKVLFRGQTVHALLQFMLAGLMYIHAIPTTIVIMYFISIFVSNLYKSTFSSLLVASVNEENRKLSFTIDYLGLNVALAIGMILGALTFNNTQYIVFLVSGFIILSIGFVLNHWYESDAQNTTQTIPRLALKEQFKELLRGYKQPLQDAPFRNMAIGVSLTYSVQLALPNGISVNLKEQFQTVTLFNNIQLTGIKMFTWLQIENVAAILLLTMVIFAYFSVNISYKRLMAVIIIFIITYAYMFLSLNWGILLTLGLIGSICEALIMPEFQAIQSKLIPLDKKATYVSFNQLGSYLSQLITAIGLYVLAAFGPSIAAIFSLLFGIIGILLVKPILKNKTV</sequence>
<keyword evidence="3" id="KW-1003">Cell membrane</keyword>
<feature type="transmembrane region" description="Helical" evidence="7">
    <location>
        <begin position="245"/>
        <end position="261"/>
    </location>
</feature>
<evidence type="ECO:0000256" key="2">
    <source>
        <dbReference type="ARBA" id="ARBA00022448"/>
    </source>
</evidence>
<dbReference type="EMBL" id="JQCD01000031">
    <property type="protein sequence ID" value="KRN75931.1"/>
    <property type="molecule type" value="Genomic_DNA"/>
</dbReference>
<keyword evidence="5 7" id="KW-1133">Transmembrane helix</keyword>
<dbReference type="InterPro" id="IPR036259">
    <property type="entry name" value="MFS_trans_sf"/>
</dbReference>
<evidence type="ECO:0000256" key="1">
    <source>
        <dbReference type="ARBA" id="ARBA00004651"/>
    </source>
</evidence>
<evidence type="ECO:0000256" key="7">
    <source>
        <dbReference type="SAM" id="Phobius"/>
    </source>
</evidence>
<dbReference type="PATRIC" id="fig|1620.3.peg.993"/>
<feature type="transmembrane region" description="Helical" evidence="7">
    <location>
        <begin position="105"/>
        <end position="127"/>
    </location>
</feature>
<proteinExistence type="predicted"/>
<evidence type="ECO:0000256" key="4">
    <source>
        <dbReference type="ARBA" id="ARBA00022692"/>
    </source>
</evidence>
<reference evidence="8 9" key="1">
    <citation type="journal article" date="2015" name="Genome Announc.">
        <title>Expanding the biotechnology potential of lactobacilli through comparative genomics of 213 strains and associated genera.</title>
        <authorList>
            <person name="Sun Z."/>
            <person name="Harris H.M."/>
            <person name="McCann A."/>
            <person name="Guo C."/>
            <person name="Argimon S."/>
            <person name="Zhang W."/>
            <person name="Yang X."/>
            <person name="Jeffery I.B."/>
            <person name="Cooney J.C."/>
            <person name="Kagawa T.F."/>
            <person name="Liu W."/>
            <person name="Song Y."/>
            <person name="Salvetti E."/>
            <person name="Wrobel A."/>
            <person name="Rasinkangas P."/>
            <person name="Parkhill J."/>
            <person name="Rea M.C."/>
            <person name="O'Sullivan O."/>
            <person name="Ritari J."/>
            <person name="Douillard F.P."/>
            <person name="Paul Ross R."/>
            <person name="Yang R."/>
            <person name="Briner A.E."/>
            <person name="Felis G.E."/>
            <person name="de Vos W.M."/>
            <person name="Barrangou R."/>
            <person name="Klaenhammer T.R."/>
            <person name="Caufield P.W."/>
            <person name="Cui Y."/>
            <person name="Zhang H."/>
            <person name="O'Toole P.W."/>
        </authorList>
    </citation>
    <scope>NUCLEOTIDE SEQUENCE [LARGE SCALE GENOMIC DNA]</scope>
    <source>
        <strain evidence="8 9">DSM 20014</strain>
    </source>
</reference>
<dbReference type="InterPro" id="IPR050171">
    <property type="entry name" value="MFS_Transporters"/>
</dbReference>
<dbReference type="GO" id="GO:0005886">
    <property type="term" value="C:plasma membrane"/>
    <property type="evidence" value="ECO:0007669"/>
    <property type="project" value="UniProtKB-SubCell"/>
</dbReference>
<protein>
    <recommendedName>
        <fullName evidence="10">Major facilitator superfamily permease</fullName>
    </recommendedName>
</protein>
<keyword evidence="9" id="KW-1185">Reference proteome</keyword>
<name>A0A0R2JF35_9LACO</name>
<evidence type="ECO:0000256" key="6">
    <source>
        <dbReference type="ARBA" id="ARBA00023136"/>
    </source>
</evidence>
<dbReference type="Pfam" id="PF07690">
    <property type="entry name" value="MFS_1"/>
    <property type="match status" value="1"/>
</dbReference>
<comment type="subcellular location">
    <subcellularLocation>
        <location evidence="1">Cell membrane</location>
        <topology evidence="1">Multi-pass membrane protein</topology>
    </subcellularLocation>
</comment>
<keyword evidence="6 7" id="KW-0472">Membrane</keyword>
<dbReference type="Proteomes" id="UP000051673">
    <property type="component" value="Unassembled WGS sequence"/>
</dbReference>
<dbReference type="SUPFAM" id="SSF103473">
    <property type="entry name" value="MFS general substrate transporter"/>
    <property type="match status" value="1"/>
</dbReference>
<evidence type="ECO:0000313" key="9">
    <source>
        <dbReference type="Proteomes" id="UP000051673"/>
    </source>
</evidence>
<feature type="transmembrane region" description="Helical" evidence="7">
    <location>
        <begin position="268"/>
        <end position="284"/>
    </location>
</feature>
<feature type="transmembrane region" description="Helical" evidence="7">
    <location>
        <begin position="57"/>
        <end position="85"/>
    </location>
</feature>
<gene>
    <name evidence="8" type="ORF">IV67_GL000977</name>
</gene>
<organism evidence="8 9">
    <name type="scientific">Weissella minor</name>
    <dbReference type="NCBI Taxonomy" id="1620"/>
    <lineage>
        <taxon>Bacteria</taxon>
        <taxon>Bacillati</taxon>
        <taxon>Bacillota</taxon>
        <taxon>Bacilli</taxon>
        <taxon>Lactobacillales</taxon>
        <taxon>Lactobacillaceae</taxon>
        <taxon>Weissella</taxon>
    </lineage>
</organism>